<protein>
    <submittedName>
        <fullName evidence="2">Uncharacterized protein</fullName>
    </submittedName>
</protein>
<evidence type="ECO:0000256" key="1">
    <source>
        <dbReference type="SAM" id="Phobius"/>
    </source>
</evidence>
<proteinExistence type="predicted"/>
<organism evidence="2">
    <name type="scientific">uncultured Sphingomonadaceae bacterium</name>
    <dbReference type="NCBI Taxonomy" id="169976"/>
    <lineage>
        <taxon>Bacteria</taxon>
        <taxon>Pseudomonadati</taxon>
        <taxon>Pseudomonadota</taxon>
        <taxon>Alphaproteobacteria</taxon>
        <taxon>Sphingomonadales</taxon>
        <taxon>Sphingomonadaceae</taxon>
        <taxon>environmental samples</taxon>
    </lineage>
</organism>
<keyword evidence="1" id="KW-0812">Transmembrane</keyword>
<keyword evidence="1" id="KW-0472">Membrane</keyword>
<name>A0A6J4SA00_9SPHN</name>
<feature type="transmembrane region" description="Helical" evidence="1">
    <location>
        <begin position="182"/>
        <end position="200"/>
    </location>
</feature>
<reference evidence="2" key="1">
    <citation type="submission" date="2020-02" db="EMBL/GenBank/DDBJ databases">
        <authorList>
            <person name="Meier V. D."/>
        </authorList>
    </citation>
    <scope>NUCLEOTIDE SEQUENCE</scope>
    <source>
        <strain evidence="2">AVDCRST_MAG91</strain>
    </source>
</reference>
<sequence length="224" mass="23676">MTLATYRRPFRFGDHRALVTMRAAMDGLHSELTIDGDVAATDHTPAVGPDAVRNHRLVTTAADGRVLDVEAGYVNWVTVGIAARLDGVLIHESHRGKRIAYPAKAKAITLKAGAANGVDPGYDPGVFKRNRVPLAVDIGLGLLFYAVAKLTDLSTAALVGAAVGIGLLVLQRFVRTDIIGGLALFGVVMLLISAGLAILFQDDDAVKMRTSIVCLISAAFFLGD</sequence>
<feature type="transmembrane region" description="Helical" evidence="1">
    <location>
        <begin position="154"/>
        <end position="170"/>
    </location>
</feature>
<feature type="non-terminal residue" evidence="2">
    <location>
        <position position="224"/>
    </location>
</feature>
<dbReference type="AlphaFoldDB" id="A0A6J4SA00"/>
<keyword evidence="1" id="KW-1133">Transmembrane helix</keyword>
<accession>A0A6J4SA00</accession>
<gene>
    <name evidence="2" type="ORF">AVDCRST_MAG91-438</name>
</gene>
<dbReference type="EMBL" id="CADCVX010000098">
    <property type="protein sequence ID" value="CAA9488958.1"/>
    <property type="molecule type" value="Genomic_DNA"/>
</dbReference>
<evidence type="ECO:0000313" key="2">
    <source>
        <dbReference type="EMBL" id="CAA9488958.1"/>
    </source>
</evidence>